<comment type="caution">
    <text evidence="1">The sequence shown here is derived from an EMBL/GenBank/DDBJ whole genome shotgun (WGS) entry which is preliminary data.</text>
</comment>
<gene>
    <name evidence="1" type="ORF">ACFSQ6_01295</name>
</gene>
<accession>A0ABW5U7X3</accession>
<reference evidence="2" key="1">
    <citation type="journal article" date="2019" name="Int. J. Syst. Evol. Microbiol.">
        <title>The Global Catalogue of Microorganisms (GCM) 10K type strain sequencing project: providing services to taxonomists for standard genome sequencing and annotation.</title>
        <authorList>
            <consortium name="The Broad Institute Genomics Platform"/>
            <consortium name="The Broad Institute Genome Sequencing Center for Infectious Disease"/>
            <person name="Wu L."/>
            <person name="Ma J."/>
        </authorList>
    </citation>
    <scope>NUCLEOTIDE SEQUENCE [LARGE SCALE GENOMIC DNA]</scope>
    <source>
        <strain evidence="2">KCTC 42247</strain>
    </source>
</reference>
<dbReference type="InterPro" id="IPR024453">
    <property type="entry name" value="Peptidase_C92"/>
</dbReference>
<protein>
    <submittedName>
        <fullName evidence="1">YiiX/YebB-like N1pC/P60 family cysteine hydrolase</fullName>
    </submittedName>
</protein>
<evidence type="ECO:0000313" key="2">
    <source>
        <dbReference type="Proteomes" id="UP001597418"/>
    </source>
</evidence>
<dbReference type="Gene3D" id="3.90.1720.10">
    <property type="entry name" value="endopeptidase domain like (from Nostoc punctiforme)"/>
    <property type="match status" value="1"/>
</dbReference>
<name>A0ABW5U7X3_9SPHI</name>
<keyword evidence="2" id="KW-1185">Reference proteome</keyword>
<sequence>MIENGDLLFVGASNENLSGAIDRVTQTNSSTNFDHVALLEVIDDSIFVLHANTRNGSVREPLNSFLSHDSISQKQYAVYRLKPAYQAAIPAALVEAKKWLGLPYNFTYILNDESLYCSDLIERIFRADQIFTLEPMTFLDPATQKTDTFWANYYFKMNLEVPEGLPGCNPNGLAASDKLEFVAQWKNL</sequence>
<dbReference type="SUPFAM" id="SSF54001">
    <property type="entry name" value="Cysteine proteinases"/>
    <property type="match status" value="1"/>
</dbReference>
<organism evidence="1 2">
    <name type="scientific">Sphingobacterium populi</name>
    <dbReference type="NCBI Taxonomy" id="1812824"/>
    <lineage>
        <taxon>Bacteria</taxon>
        <taxon>Pseudomonadati</taxon>
        <taxon>Bacteroidota</taxon>
        <taxon>Sphingobacteriia</taxon>
        <taxon>Sphingobacteriales</taxon>
        <taxon>Sphingobacteriaceae</taxon>
        <taxon>Sphingobacterium</taxon>
    </lineage>
</organism>
<dbReference type="InterPro" id="IPR038765">
    <property type="entry name" value="Papain-like_cys_pep_sf"/>
</dbReference>
<proteinExistence type="predicted"/>
<dbReference type="Pfam" id="PF05708">
    <property type="entry name" value="Peptidase_C92"/>
    <property type="match status" value="1"/>
</dbReference>
<dbReference type="EMBL" id="JBHUMB010000005">
    <property type="protein sequence ID" value="MFD2742023.1"/>
    <property type="molecule type" value="Genomic_DNA"/>
</dbReference>
<dbReference type="Proteomes" id="UP001597418">
    <property type="component" value="Unassembled WGS sequence"/>
</dbReference>
<dbReference type="RefSeq" id="WP_066754237.1">
    <property type="nucleotide sequence ID" value="NZ_JBHUMB010000005.1"/>
</dbReference>
<evidence type="ECO:0000313" key="1">
    <source>
        <dbReference type="EMBL" id="MFD2742023.1"/>
    </source>
</evidence>